<evidence type="ECO:0000313" key="2">
    <source>
        <dbReference type="EnsemblMetazoa" id="AMEM016683-PA"/>
    </source>
</evidence>
<evidence type="ECO:0000259" key="1">
    <source>
        <dbReference type="PROSITE" id="PS50940"/>
    </source>
</evidence>
<dbReference type="InterPro" id="IPR002557">
    <property type="entry name" value="Chitin-bd_dom"/>
</dbReference>
<proteinExistence type="predicted"/>
<dbReference type="SUPFAM" id="SSF57625">
    <property type="entry name" value="Invertebrate chitin-binding proteins"/>
    <property type="match status" value="1"/>
</dbReference>
<organism evidence="2 3">
    <name type="scientific">Anopheles merus</name>
    <name type="common">Mosquito</name>
    <dbReference type="NCBI Taxonomy" id="30066"/>
    <lineage>
        <taxon>Eukaryota</taxon>
        <taxon>Metazoa</taxon>
        <taxon>Ecdysozoa</taxon>
        <taxon>Arthropoda</taxon>
        <taxon>Hexapoda</taxon>
        <taxon>Insecta</taxon>
        <taxon>Pterygota</taxon>
        <taxon>Neoptera</taxon>
        <taxon>Endopterygota</taxon>
        <taxon>Diptera</taxon>
        <taxon>Nematocera</taxon>
        <taxon>Culicoidea</taxon>
        <taxon>Culicidae</taxon>
        <taxon>Anophelinae</taxon>
        <taxon>Anopheles</taxon>
    </lineage>
</organism>
<evidence type="ECO:0000313" key="3">
    <source>
        <dbReference type="Proteomes" id="UP000075903"/>
    </source>
</evidence>
<dbReference type="Gene3D" id="2.170.140.10">
    <property type="entry name" value="Chitin binding domain"/>
    <property type="match status" value="1"/>
</dbReference>
<accession>A0A182VKW0</accession>
<dbReference type="VEuPathDB" id="VectorBase:AMEM016683"/>
<keyword evidence="3" id="KW-1185">Reference proteome</keyword>
<dbReference type="VEuPathDB" id="VectorBase:AMEM21_002524"/>
<dbReference type="InterPro" id="IPR036508">
    <property type="entry name" value="Chitin-bd_dom_sf"/>
</dbReference>
<sequence length="169" mass="19275">MCGQTDKRRTQANGSSKNTKKMASSMWKYTMLVVAFGVFLYNSHETYGQIFGYEPIVDYPAYDKIPSGLTFRCADRQPGYYADIETRCQVWHWCLPTGYMFSFLCPNGTVFNQVSIVHEMGLAFGAKKPAKSAYRVCDWWTNVNCPESEAMYSINDDLYRDVEGNLIVG</sequence>
<dbReference type="Proteomes" id="UP000075903">
    <property type="component" value="Unassembled WGS sequence"/>
</dbReference>
<dbReference type="Pfam" id="PF01607">
    <property type="entry name" value="CBM_14"/>
    <property type="match status" value="1"/>
</dbReference>
<dbReference type="AlphaFoldDB" id="A0A182VKW0"/>
<dbReference type="GO" id="GO:0005576">
    <property type="term" value="C:extracellular region"/>
    <property type="evidence" value="ECO:0007669"/>
    <property type="project" value="InterPro"/>
</dbReference>
<protein>
    <recommendedName>
        <fullName evidence="1">Chitin-binding type-2 domain-containing protein</fullName>
    </recommendedName>
</protein>
<dbReference type="PANTHER" id="PTHR22933:SF42">
    <property type="entry name" value="FI18455P1-RELATED"/>
    <property type="match status" value="1"/>
</dbReference>
<dbReference type="STRING" id="30066.A0A182VKW0"/>
<feature type="domain" description="Chitin-binding type-2" evidence="1">
    <location>
        <begin position="70"/>
        <end position="147"/>
    </location>
</feature>
<reference evidence="2" key="1">
    <citation type="submission" date="2020-05" db="UniProtKB">
        <authorList>
            <consortium name="EnsemblMetazoa"/>
        </authorList>
    </citation>
    <scope>IDENTIFICATION</scope>
    <source>
        <strain evidence="2">MAF</strain>
    </source>
</reference>
<dbReference type="PANTHER" id="PTHR22933">
    <property type="entry name" value="FI18007P1-RELATED"/>
    <property type="match status" value="1"/>
</dbReference>
<dbReference type="InterPro" id="IPR052976">
    <property type="entry name" value="Scoloptoxin-like"/>
</dbReference>
<dbReference type="EnsemblMetazoa" id="AMEM016683-RA">
    <property type="protein sequence ID" value="AMEM016683-PA"/>
    <property type="gene ID" value="AMEM016683"/>
</dbReference>
<dbReference type="GO" id="GO:0008061">
    <property type="term" value="F:chitin binding"/>
    <property type="evidence" value="ECO:0007669"/>
    <property type="project" value="InterPro"/>
</dbReference>
<name>A0A182VKW0_ANOME</name>
<dbReference type="PROSITE" id="PS50940">
    <property type="entry name" value="CHIT_BIND_II"/>
    <property type="match status" value="1"/>
</dbReference>